<dbReference type="GO" id="GO:0016020">
    <property type="term" value="C:membrane"/>
    <property type="evidence" value="ECO:0007669"/>
    <property type="project" value="TreeGrafter"/>
</dbReference>
<evidence type="ECO:0000313" key="3">
    <source>
        <dbReference type="EMBL" id="GAB91259.1"/>
    </source>
</evidence>
<dbReference type="OrthoDB" id="27092at2"/>
<dbReference type="InterPro" id="IPR000073">
    <property type="entry name" value="AB_hydrolase_1"/>
</dbReference>
<dbReference type="GO" id="GO:0047372">
    <property type="term" value="F:monoacylglycerol lipase activity"/>
    <property type="evidence" value="ECO:0007669"/>
    <property type="project" value="TreeGrafter"/>
</dbReference>
<dbReference type="PANTHER" id="PTHR43798:SF5">
    <property type="entry name" value="MONOACYLGLYCEROL LIPASE ABHD6"/>
    <property type="match status" value="1"/>
</dbReference>
<accession>K6WXI1</accession>
<dbReference type="EMBL" id="BAHC01000125">
    <property type="protein sequence ID" value="GAB91259.1"/>
    <property type="molecule type" value="Genomic_DNA"/>
</dbReference>
<name>K6WXI1_9ACTN</name>
<evidence type="ECO:0000259" key="2">
    <source>
        <dbReference type="Pfam" id="PF00561"/>
    </source>
</evidence>
<organism evidence="3 4">
    <name type="scientific">Gordonia rhizosphera NBRC 16068</name>
    <dbReference type="NCBI Taxonomy" id="1108045"/>
    <lineage>
        <taxon>Bacteria</taxon>
        <taxon>Bacillati</taxon>
        <taxon>Actinomycetota</taxon>
        <taxon>Actinomycetes</taxon>
        <taxon>Mycobacteriales</taxon>
        <taxon>Gordoniaceae</taxon>
        <taxon>Gordonia</taxon>
    </lineage>
</organism>
<feature type="compositionally biased region" description="Acidic residues" evidence="1">
    <location>
        <begin position="1"/>
        <end position="10"/>
    </location>
</feature>
<dbReference type="AlphaFoldDB" id="K6WXI1"/>
<dbReference type="SUPFAM" id="SSF53474">
    <property type="entry name" value="alpha/beta-Hydrolases"/>
    <property type="match status" value="1"/>
</dbReference>
<dbReference type="STRING" id="1108045.GORHZ_125_01430"/>
<comment type="caution">
    <text evidence="3">The sequence shown here is derived from an EMBL/GenBank/DDBJ whole genome shotgun (WGS) entry which is preliminary data.</text>
</comment>
<sequence length="285" mass="31191">MPDSDTADGDSSDHDVADGYTDQVVTVDGIRLYTRRRHGDSPVPLLLVHGLGGSMDSWEPLLAQMPGRDVIMIDSPGMGRSEVPRRPLPMHGIADKLAGALRALEVSRVDVLGYSHGGAVAQEFAKRHSDRLRRLTLVATVAGLPWVPPRLSAQRALLSTRRYHSREAAAADVPLLAGGRTASDEAVLAEILADREAHPPSTTGYRYLQLAVLGWSSHPWLHRLQCRTLVLQGDDDPVVRTINGRILAGRIRHARLELLPGAGHMMMFDEPDRVGPIIEQFLTDE</sequence>
<feature type="domain" description="AB hydrolase-1" evidence="2">
    <location>
        <begin position="44"/>
        <end position="271"/>
    </location>
</feature>
<dbReference type="eggNOG" id="COG2267">
    <property type="taxonomic scope" value="Bacteria"/>
</dbReference>
<gene>
    <name evidence="3" type="ORF">GORHZ_125_01430</name>
</gene>
<dbReference type="GO" id="GO:0046464">
    <property type="term" value="P:acylglycerol catabolic process"/>
    <property type="evidence" value="ECO:0007669"/>
    <property type="project" value="TreeGrafter"/>
</dbReference>
<reference evidence="3 4" key="1">
    <citation type="submission" date="2012-08" db="EMBL/GenBank/DDBJ databases">
        <title>Whole genome shotgun sequence of Gordonia rhizosphera NBRC 16068.</title>
        <authorList>
            <person name="Takarada H."/>
            <person name="Isaki S."/>
            <person name="Hosoyama A."/>
            <person name="Tsuchikane K."/>
            <person name="Katsumata H."/>
            <person name="Baba S."/>
            <person name="Ohji S."/>
            <person name="Yamazaki S."/>
            <person name="Fujita N."/>
        </authorList>
    </citation>
    <scope>NUCLEOTIDE SEQUENCE [LARGE SCALE GENOMIC DNA]</scope>
    <source>
        <strain evidence="3 4">NBRC 16068</strain>
    </source>
</reference>
<dbReference type="InterPro" id="IPR050266">
    <property type="entry name" value="AB_hydrolase_sf"/>
</dbReference>
<evidence type="ECO:0000313" key="4">
    <source>
        <dbReference type="Proteomes" id="UP000008363"/>
    </source>
</evidence>
<dbReference type="Gene3D" id="3.40.50.1820">
    <property type="entry name" value="alpha/beta hydrolase"/>
    <property type="match status" value="1"/>
</dbReference>
<keyword evidence="4" id="KW-1185">Reference proteome</keyword>
<feature type="region of interest" description="Disordered" evidence="1">
    <location>
        <begin position="1"/>
        <end position="20"/>
    </location>
</feature>
<proteinExistence type="predicted"/>
<dbReference type="PANTHER" id="PTHR43798">
    <property type="entry name" value="MONOACYLGLYCEROL LIPASE"/>
    <property type="match status" value="1"/>
</dbReference>
<dbReference type="Pfam" id="PF00561">
    <property type="entry name" value="Abhydrolase_1"/>
    <property type="match status" value="1"/>
</dbReference>
<dbReference type="Proteomes" id="UP000008363">
    <property type="component" value="Unassembled WGS sequence"/>
</dbReference>
<evidence type="ECO:0000256" key="1">
    <source>
        <dbReference type="SAM" id="MobiDB-lite"/>
    </source>
</evidence>
<protein>
    <submittedName>
        <fullName evidence="3">Putative polyhydroxyalkanoate depolymerase</fullName>
    </submittedName>
</protein>
<dbReference type="InterPro" id="IPR029058">
    <property type="entry name" value="AB_hydrolase_fold"/>
</dbReference>
<dbReference type="RefSeq" id="WP_006334581.1">
    <property type="nucleotide sequence ID" value="NZ_BAHC01000125.1"/>
</dbReference>
<dbReference type="PRINTS" id="PR00111">
    <property type="entry name" value="ABHYDROLASE"/>
</dbReference>